<gene>
    <name evidence="7" type="primary">yflS_1</name>
    <name evidence="7" type="ORF">CI610_00797</name>
</gene>
<keyword evidence="5 6" id="KW-0472">Membrane</keyword>
<evidence type="ECO:0000256" key="1">
    <source>
        <dbReference type="ARBA" id="ARBA00004141"/>
    </source>
</evidence>
<dbReference type="Pfam" id="PF00939">
    <property type="entry name" value="Na_sulph_symp"/>
    <property type="match status" value="1"/>
</dbReference>
<dbReference type="PIRSF" id="PIRSF002457">
    <property type="entry name" value="DASS"/>
    <property type="match status" value="1"/>
</dbReference>
<evidence type="ECO:0000256" key="6">
    <source>
        <dbReference type="SAM" id="Phobius"/>
    </source>
</evidence>
<feature type="transmembrane region" description="Helical" evidence="6">
    <location>
        <begin position="232"/>
        <end position="255"/>
    </location>
</feature>
<comment type="caution">
    <text evidence="7">The sequence shown here is derived from an EMBL/GenBank/DDBJ whole genome shotgun (WGS) entry which is preliminary data.</text>
</comment>
<protein>
    <submittedName>
        <fullName evidence="7">Putative malate transporter YflS</fullName>
    </submittedName>
</protein>
<evidence type="ECO:0000256" key="4">
    <source>
        <dbReference type="ARBA" id="ARBA00022989"/>
    </source>
</evidence>
<feature type="transmembrane region" description="Helical" evidence="6">
    <location>
        <begin position="286"/>
        <end position="303"/>
    </location>
</feature>
<feature type="transmembrane region" description="Helical" evidence="6">
    <location>
        <begin position="400"/>
        <end position="425"/>
    </location>
</feature>
<feature type="transmembrane region" description="Helical" evidence="6">
    <location>
        <begin position="20"/>
        <end position="40"/>
    </location>
</feature>
<keyword evidence="4 6" id="KW-1133">Transmembrane helix</keyword>
<reference evidence="7" key="1">
    <citation type="journal article" date="2017" name="Appl. Environ. Microbiol.">
        <title>Molecular characterization of an Endozoicomonas-like organism causing infection in king scallop Pecten maximus L.</title>
        <authorList>
            <person name="Cano I."/>
            <person name="van Aerle R."/>
            <person name="Ross S."/>
            <person name="Verner-Jeffreys D.W."/>
            <person name="Paley R.K."/>
            <person name="Rimmer G."/>
            <person name="Ryder D."/>
            <person name="Hooper P."/>
            <person name="Stone D."/>
            <person name="Feist S.W."/>
        </authorList>
    </citation>
    <scope>NUCLEOTIDE SEQUENCE</scope>
</reference>
<dbReference type="InterPro" id="IPR030676">
    <property type="entry name" value="CitT-rel"/>
</dbReference>
<feature type="transmembrane region" description="Helical" evidence="6">
    <location>
        <begin position="431"/>
        <end position="454"/>
    </location>
</feature>
<dbReference type="NCBIfam" id="TIGR00785">
    <property type="entry name" value="dass"/>
    <property type="match status" value="1"/>
</dbReference>
<name>A0A2H9TAD7_9ZZZZ</name>
<dbReference type="GO" id="GO:0022857">
    <property type="term" value="F:transmembrane transporter activity"/>
    <property type="evidence" value="ECO:0007669"/>
    <property type="project" value="InterPro"/>
</dbReference>
<feature type="transmembrane region" description="Helical" evidence="6">
    <location>
        <begin position="371"/>
        <end position="388"/>
    </location>
</feature>
<feature type="transmembrane region" description="Helical" evidence="6">
    <location>
        <begin position="340"/>
        <end position="359"/>
    </location>
</feature>
<dbReference type="EMBL" id="NSIT01000026">
    <property type="protein sequence ID" value="PJE80225.1"/>
    <property type="molecule type" value="Genomic_DNA"/>
</dbReference>
<proteinExistence type="inferred from homology"/>
<dbReference type="AlphaFoldDB" id="A0A2H9TAD7"/>
<organism evidence="7">
    <name type="scientific">invertebrate metagenome</name>
    <dbReference type="NCBI Taxonomy" id="1711999"/>
    <lineage>
        <taxon>unclassified sequences</taxon>
        <taxon>metagenomes</taxon>
        <taxon>organismal metagenomes</taxon>
    </lineage>
</organism>
<feature type="transmembrane region" description="Helical" evidence="6">
    <location>
        <begin position="97"/>
        <end position="116"/>
    </location>
</feature>
<dbReference type="GO" id="GO:0016020">
    <property type="term" value="C:membrane"/>
    <property type="evidence" value="ECO:0007669"/>
    <property type="project" value="UniProtKB-SubCell"/>
</dbReference>
<dbReference type="PANTHER" id="PTHR42826">
    <property type="entry name" value="DICARBOXYLATE TRANSPORTER 2.1, CHLOROPLASTIC"/>
    <property type="match status" value="1"/>
</dbReference>
<evidence type="ECO:0000313" key="7">
    <source>
        <dbReference type="EMBL" id="PJE80225.1"/>
    </source>
</evidence>
<feature type="transmembrane region" description="Helical" evidence="6">
    <location>
        <begin position="191"/>
        <end position="212"/>
    </location>
</feature>
<comment type="similarity">
    <text evidence="2">Belongs to the SLC13A/DASS transporter (TC 2.A.47) family. DIT1 subfamily.</text>
</comment>
<evidence type="ECO:0000256" key="5">
    <source>
        <dbReference type="ARBA" id="ARBA00023136"/>
    </source>
</evidence>
<feature type="transmembrane region" description="Helical" evidence="6">
    <location>
        <begin position="47"/>
        <end position="77"/>
    </location>
</feature>
<evidence type="ECO:0000256" key="2">
    <source>
        <dbReference type="ARBA" id="ARBA00007349"/>
    </source>
</evidence>
<evidence type="ECO:0000256" key="3">
    <source>
        <dbReference type="ARBA" id="ARBA00022692"/>
    </source>
</evidence>
<sequence>MNTNNKQPIQTQADHLSIKAVIITLLTGLSLAFIGTPVGLDPKAWHLFAIFISCIVGIVCKLLPMGATAILALAIAMLTGTLGEDSGSNAKAALTGFSSSVAWLAVFAFFIARGFIKTGLGKRIAYHFIKSMGKSTLGLSYGLALTDLILAPAMPSITARGGGIIYPVVKALSESYGSYPNSASSTKIGSFLIQSAFQVNLITSAMFLTAMAGNPVAVNLLSSQGIVISWAFWAKAMIVPGLFALLMVPMSLYYFNPPDIKKTPNARAFANEALTEMGPMSLHEKLMLIAFIGLIVLWIGGSWLQIDAWIAAVCGVCFLLITGVLSYSDLLNEKSAWDTLIWMSILIILATYLNKLGFIDWMTLHINSHMVFGHWFITLAILTIAYFYTHYLFASASAHIAAMIIPFTLVAANAGVPAMVIGLTLCAFSNLYAGITHYGIGSAPIFFGSGYVGFKTWWRNGFFVSVINITIWLTIGCLWWKVIGIW</sequence>
<keyword evidence="3 6" id="KW-0812">Transmembrane</keyword>
<feature type="transmembrane region" description="Helical" evidence="6">
    <location>
        <begin position="309"/>
        <end position="328"/>
    </location>
</feature>
<comment type="subcellular location">
    <subcellularLocation>
        <location evidence="1">Membrane</location>
        <topology evidence="1">Multi-pass membrane protein</topology>
    </subcellularLocation>
</comment>
<accession>A0A2H9TAD7</accession>
<dbReference type="InterPro" id="IPR001898">
    <property type="entry name" value="SLC13A/DASS"/>
</dbReference>
<feature type="transmembrane region" description="Helical" evidence="6">
    <location>
        <begin position="461"/>
        <end position="483"/>
    </location>
</feature>